<protein>
    <submittedName>
        <fullName evidence="1">Uncharacterized protein</fullName>
    </submittedName>
</protein>
<evidence type="ECO:0000313" key="2">
    <source>
        <dbReference type="Proteomes" id="UP000249165"/>
    </source>
</evidence>
<reference evidence="1 2" key="1">
    <citation type="submission" date="2018-06" db="EMBL/GenBank/DDBJ databases">
        <title>Genomic Encyclopedia of Archaeal and Bacterial Type Strains, Phase II (KMG-II): from individual species to whole genera.</title>
        <authorList>
            <person name="Goeker M."/>
        </authorList>
    </citation>
    <scope>NUCLEOTIDE SEQUENCE [LARGE SCALE GENOMIC DNA]</scope>
    <source>
        <strain evidence="1 2">DSM 22011</strain>
    </source>
</reference>
<proteinExistence type="predicted"/>
<organism evidence="1 2">
    <name type="scientific">Salipiger aestuarii</name>
    <dbReference type="NCBI Taxonomy" id="568098"/>
    <lineage>
        <taxon>Bacteria</taxon>
        <taxon>Pseudomonadati</taxon>
        <taxon>Pseudomonadota</taxon>
        <taxon>Alphaproteobacteria</taxon>
        <taxon>Rhodobacterales</taxon>
        <taxon>Roseobacteraceae</taxon>
        <taxon>Salipiger</taxon>
    </lineage>
</organism>
<dbReference type="AlphaFoldDB" id="A0A327YJR7"/>
<keyword evidence="2" id="KW-1185">Reference proteome</keyword>
<dbReference type="Proteomes" id="UP000249165">
    <property type="component" value="Unassembled WGS sequence"/>
</dbReference>
<name>A0A327YJR7_9RHOB</name>
<comment type="caution">
    <text evidence="1">The sequence shown here is derived from an EMBL/GenBank/DDBJ whole genome shotgun (WGS) entry which is preliminary data.</text>
</comment>
<gene>
    <name evidence="1" type="ORF">ATI53_10074</name>
</gene>
<evidence type="ECO:0000313" key="1">
    <source>
        <dbReference type="EMBL" id="RAK20005.1"/>
    </source>
</evidence>
<dbReference type="RefSeq" id="WP_111549906.1">
    <property type="nucleotide sequence ID" value="NZ_LIGL01000016.1"/>
</dbReference>
<accession>A0A327YJR7</accession>
<dbReference type="EMBL" id="QLMG01000007">
    <property type="protein sequence ID" value="RAK20005.1"/>
    <property type="molecule type" value="Genomic_DNA"/>
</dbReference>
<sequence>MVDPQISDMMSTSFETETIEPQNPDGSRGAEAVSSVVIGAACHVLRNGPGIRQRRHAGAVFIQQGAG</sequence>